<protein>
    <recommendedName>
        <fullName evidence="3">F-box domain-containing protein</fullName>
    </recommendedName>
</protein>
<name>A0A6A4GI11_9AGAR</name>
<dbReference type="EMBL" id="ML770048">
    <property type="protein sequence ID" value="KAE9384983.1"/>
    <property type="molecule type" value="Genomic_DNA"/>
</dbReference>
<evidence type="ECO:0008006" key="3">
    <source>
        <dbReference type="Google" id="ProtNLM"/>
    </source>
</evidence>
<proteinExistence type="predicted"/>
<organism evidence="1 2">
    <name type="scientific">Gymnopus androsaceus JB14</name>
    <dbReference type="NCBI Taxonomy" id="1447944"/>
    <lineage>
        <taxon>Eukaryota</taxon>
        <taxon>Fungi</taxon>
        <taxon>Dikarya</taxon>
        <taxon>Basidiomycota</taxon>
        <taxon>Agaricomycotina</taxon>
        <taxon>Agaricomycetes</taxon>
        <taxon>Agaricomycetidae</taxon>
        <taxon>Agaricales</taxon>
        <taxon>Marasmiineae</taxon>
        <taxon>Omphalotaceae</taxon>
        <taxon>Gymnopus</taxon>
    </lineage>
</organism>
<reference evidence="1" key="1">
    <citation type="journal article" date="2019" name="Environ. Microbiol.">
        <title>Fungal ecological strategies reflected in gene transcription - a case study of two litter decomposers.</title>
        <authorList>
            <person name="Barbi F."/>
            <person name="Kohler A."/>
            <person name="Barry K."/>
            <person name="Baskaran P."/>
            <person name="Daum C."/>
            <person name="Fauchery L."/>
            <person name="Ihrmark K."/>
            <person name="Kuo A."/>
            <person name="LaButti K."/>
            <person name="Lipzen A."/>
            <person name="Morin E."/>
            <person name="Grigoriev I.V."/>
            <person name="Henrissat B."/>
            <person name="Lindahl B."/>
            <person name="Martin F."/>
        </authorList>
    </citation>
    <scope>NUCLEOTIDE SEQUENCE</scope>
    <source>
        <strain evidence="1">JB14</strain>
    </source>
</reference>
<gene>
    <name evidence="1" type="ORF">BT96DRAFT_1026737</name>
</gene>
<dbReference type="SUPFAM" id="SSF52047">
    <property type="entry name" value="RNI-like"/>
    <property type="match status" value="1"/>
</dbReference>
<keyword evidence="2" id="KW-1185">Reference proteome</keyword>
<dbReference type="AlphaFoldDB" id="A0A6A4GI11"/>
<evidence type="ECO:0000313" key="1">
    <source>
        <dbReference type="EMBL" id="KAE9384983.1"/>
    </source>
</evidence>
<accession>A0A6A4GI11</accession>
<sequence>MKDKKRTSAHELHSSPSSTTYNLYSDKATLLKCALVGRAWVRSSQRGIFRQIILDFSSITDIDGYLKTTERLVAVFDAQPRLASYVRSLELGGLWFMETRLDAATASVVQRLSNAELTEILRYPSLTQHLKVVDVSDVSYPDWNLPAEITGTPSRSIHLEELKLDHSPPFIDWLLHDSCPFEVWNLQSLCLYGHFLYSKIIGLMQYIGGNFRNLKINLRFSKAEEFENHLPNLRTLHLAYLEQGISFATPVPKIQALFRPLLNQDGNGFPLQHLFIDLRLEQARKVGVHP</sequence>
<dbReference type="Proteomes" id="UP000799118">
    <property type="component" value="Unassembled WGS sequence"/>
</dbReference>
<evidence type="ECO:0000313" key="2">
    <source>
        <dbReference type="Proteomes" id="UP000799118"/>
    </source>
</evidence>